<gene>
    <name evidence="6" type="ORF">CX676_01745</name>
</gene>
<dbReference type="SUPFAM" id="SSF46689">
    <property type="entry name" value="Homeodomain-like"/>
    <property type="match status" value="2"/>
</dbReference>
<protein>
    <submittedName>
        <fullName evidence="6">AraC family transcriptional regulator</fullName>
    </submittedName>
</protein>
<keyword evidence="2" id="KW-0238">DNA-binding</keyword>
<dbReference type="Gene3D" id="3.40.50.880">
    <property type="match status" value="1"/>
</dbReference>
<dbReference type="PROSITE" id="PS01124">
    <property type="entry name" value="HTH_ARAC_FAMILY_2"/>
    <property type="match status" value="1"/>
</dbReference>
<dbReference type="InterPro" id="IPR018060">
    <property type="entry name" value="HTH_AraC"/>
</dbReference>
<dbReference type="Gene3D" id="1.10.10.60">
    <property type="entry name" value="Homeodomain-like"/>
    <property type="match status" value="1"/>
</dbReference>
<dbReference type="PANTHER" id="PTHR43130">
    <property type="entry name" value="ARAC-FAMILY TRANSCRIPTIONAL REGULATOR"/>
    <property type="match status" value="1"/>
</dbReference>
<dbReference type="InterPro" id="IPR018062">
    <property type="entry name" value="HTH_AraC-typ_CS"/>
</dbReference>
<sequence>MQPLPQQRVTTIGFLIFPGFPMSCLTSMIEPLRAANEIAGSTAFRWRILAETPDRVASSAEVVFEPDLTLSEATGLDYLFLLSSPTANFTDRKAAEGQLRRLARHGTAVGGVSGGVFPLARSGLLDGHAVSVHWCYEAAFAQEFPDLPMRDDVIVFDHPRYTVSGAAASFDLMLSFIEDRLGADIATEVACWFQHPVVRGRGIRQKTPTFRRESTVDLLPASVAKAVDLLASRLSEPIAVEEVAQQVGVSSRQLERQFKKATGQSPARYYRTLRMKAARQLVLFSREPLPRIAVAVGYETLPPLTRHYRQEFGTSPAEDRSTINRFRYEDNRPLPSA</sequence>
<evidence type="ECO:0000256" key="2">
    <source>
        <dbReference type="ARBA" id="ARBA00023125"/>
    </source>
</evidence>
<dbReference type="KEGG" id="pzh:CX676_01745"/>
<dbReference type="OrthoDB" id="9816011at2"/>
<evidence type="ECO:0000256" key="4">
    <source>
        <dbReference type="SAM" id="MobiDB-lite"/>
    </source>
</evidence>
<dbReference type="InterPro" id="IPR009057">
    <property type="entry name" value="Homeodomain-like_sf"/>
</dbReference>
<dbReference type="InterPro" id="IPR052158">
    <property type="entry name" value="INH-QAR"/>
</dbReference>
<organism evidence="6 7">
    <name type="scientific">Paracoccus zhejiangensis</name>
    <dbReference type="NCBI Taxonomy" id="1077935"/>
    <lineage>
        <taxon>Bacteria</taxon>
        <taxon>Pseudomonadati</taxon>
        <taxon>Pseudomonadota</taxon>
        <taxon>Alphaproteobacteria</taxon>
        <taxon>Rhodobacterales</taxon>
        <taxon>Paracoccaceae</taxon>
        <taxon>Paracoccus</taxon>
    </lineage>
</organism>
<evidence type="ECO:0000259" key="5">
    <source>
        <dbReference type="PROSITE" id="PS01124"/>
    </source>
</evidence>
<dbReference type="SUPFAM" id="SSF52317">
    <property type="entry name" value="Class I glutamine amidotransferase-like"/>
    <property type="match status" value="1"/>
</dbReference>
<accession>A0A2H5EUS3</accession>
<dbReference type="PROSITE" id="PS00041">
    <property type="entry name" value="HTH_ARAC_FAMILY_1"/>
    <property type="match status" value="1"/>
</dbReference>
<dbReference type="InterPro" id="IPR029062">
    <property type="entry name" value="Class_I_gatase-like"/>
</dbReference>
<keyword evidence="7" id="KW-1185">Reference proteome</keyword>
<dbReference type="PANTHER" id="PTHR43130:SF3">
    <property type="entry name" value="HTH-TYPE TRANSCRIPTIONAL REGULATOR RV1931C"/>
    <property type="match status" value="1"/>
</dbReference>
<dbReference type="SMART" id="SM00342">
    <property type="entry name" value="HTH_ARAC"/>
    <property type="match status" value="1"/>
</dbReference>
<dbReference type="Proteomes" id="UP000234530">
    <property type="component" value="Chromosome"/>
</dbReference>
<dbReference type="GO" id="GO:0003700">
    <property type="term" value="F:DNA-binding transcription factor activity"/>
    <property type="evidence" value="ECO:0007669"/>
    <property type="project" value="InterPro"/>
</dbReference>
<dbReference type="Pfam" id="PF12833">
    <property type="entry name" value="HTH_18"/>
    <property type="match status" value="1"/>
</dbReference>
<feature type="region of interest" description="Disordered" evidence="4">
    <location>
        <begin position="309"/>
        <end position="337"/>
    </location>
</feature>
<dbReference type="GO" id="GO:0043565">
    <property type="term" value="F:sequence-specific DNA binding"/>
    <property type="evidence" value="ECO:0007669"/>
    <property type="project" value="InterPro"/>
</dbReference>
<keyword evidence="3" id="KW-0804">Transcription</keyword>
<proteinExistence type="predicted"/>
<dbReference type="RefSeq" id="WP_101751080.1">
    <property type="nucleotide sequence ID" value="NZ_CP025430.1"/>
</dbReference>
<feature type="compositionally biased region" description="Basic and acidic residues" evidence="4">
    <location>
        <begin position="317"/>
        <end position="337"/>
    </location>
</feature>
<keyword evidence="1" id="KW-0805">Transcription regulation</keyword>
<dbReference type="EMBL" id="CP025430">
    <property type="protein sequence ID" value="AUH63038.1"/>
    <property type="molecule type" value="Genomic_DNA"/>
</dbReference>
<feature type="domain" description="HTH araC/xylS-type" evidence="5">
    <location>
        <begin position="224"/>
        <end position="322"/>
    </location>
</feature>
<reference evidence="6 7" key="1">
    <citation type="journal article" date="2013" name="Antonie Van Leeuwenhoek">
        <title>Paracoccus zhejiangensis sp. nov., isolated from activated sludge in wastewater-treatment system.</title>
        <authorList>
            <person name="Wu Z.G."/>
            <person name="Zhang D.F."/>
            <person name="Liu Y.L."/>
            <person name="Wang F."/>
            <person name="Jiang X."/>
            <person name="Li C."/>
            <person name="Li S.P."/>
            <person name="Hong Q."/>
            <person name="Li W.J."/>
        </authorList>
    </citation>
    <scope>NUCLEOTIDE SEQUENCE [LARGE SCALE GENOMIC DNA]</scope>
    <source>
        <strain evidence="6 7">J6</strain>
    </source>
</reference>
<evidence type="ECO:0000313" key="7">
    <source>
        <dbReference type="Proteomes" id="UP000234530"/>
    </source>
</evidence>
<evidence type="ECO:0000313" key="6">
    <source>
        <dbReference type="EMBL" id="AUH63038.1"/>
    </source>
</evidence>
<evidence type="ECO:0000256" key="1">
    <source>
        <dbReference type="ARBA" id="ARBA00023015"/>
    </source>
</evidence>
<dbReference type="CDD" id="cd03136">
    <property type="entry name" value="GATase1_AraC_ArgR_like"/>
    <property type="match status" value="1"/>
</dbReference>
<dbReference type="AlphaFoldDB" id="A0A2H5EUS3"/>
<evidence type="ECO:0000256" key="3">
    <source>
        <dbReference type="ARBA" id="ARBA00023163"/>
    </source>
</evidence>
<name>A0A2H5EUS3_9RHOB</name>